<keyword evidence="2" id="KW-1185">Reference proteome</keyword>
<accession>A0ABQ0G2J4</accession>
<protein>
    <submittedName>
        <fullName evidence="1">Uncharacterized protein</fullName>
    </submittedName>
</protein>
<dbReference type="Proteomes" id="UP001628179">
    <property type="component" value="Unassembled WGS sequence"/>
</dbReference>
<name>A0ABQ0G2J4_9PEZI</name>
<comment type="caution">
    <text evidence="1">The sequence shown here is derived from an EMBL/GenBank/DDBJ whole genome shotgun (WGS) entry which is preliminary data.</text>
</comment>
<dbReference type="GeneID" id="98172938"/>
<evidence type="ECO:0000313" key="1">
    <source>
        <dbReference type="EMBL" id="GAB1311983.1"/>
    </source>
</evidence>
<gene>
    <name evidence="1" type="ORF">MFIFM68171_02193</name>
</gene>
<sequence length="245" mass="26913">MLALPQKWGKPHGLKDRDDLLHSLPLIMSALAGLHSDRTTPLPPHSRWHRARLPDHQYPSLGFTAQGVEKHYQTQATRAAREMFKSVPNAPVSLHGEGDGGGLQTSADCKVVLDWVLERMHLVGVPAHYLVTDPSHLEAESIKFFHVDPNWVDAMVDGALGLGNHMGSDKDCVAILMAINDVLARKKDEGPRVPVYGFYLRSKLVDMFPGLRETLPASTTSAPLLRHGIVGEGVLMALFDRTPGM</sequence>
<dbReference type="EMBL" id="BAAFSV010000001">
    <property type="protein sequence ID" value="GAB1311983.1"/>
    <property type="molecule type" value="Genomic_DNA"/>
</dbReference>
<organism evidence="1 2">
    <name type="scientific">Madurella fahalii</name>
    <dbReference type="NCBI Taxonomy" id="1157608"/>
    <lineage>
        <taxon>Eukaryota</taxon>
        <taxon>Fungi</taxon>
        <taxon>Dikarya</taxon>
        <taxon>Ascomycota</taxon>
        <taxon>Pezizomycotina</taxon>
        <taxon>Sordariomycetes</taxon>
        <taxon>Sordariomycetidae</taxon>
        <taxon>Sordariales</taxon>
        <taxon>Sordariales incertae sedis</taxon>
        <taxon>Madurella</taxon>
    </lineage>
</organism>
<dbReference type="RefSeq" id="XP_070913716.1">
    <property type="nucleotide sequence ID" value="XM_071057615.1"/>
</dbReference>
<reference evidence="1 2" key="1">
    <citation type="submission" date="2024-09" db="EMBL/GenBank/DDBJ databases">
        <title>Itraconazole resistance in Madurella fahalii resulting from another homologue of gene encoding cytochrome P450 14-alpha sterol demethylase (CYP51).</title>
        <authorList>
            <person name="Yoshioka I."/>
            <person name="Fahal A.H."/>
            <person name="Kaneko S."/>
            <person name="Yaguchi T."/>
        </authorList>
    </citation>
    <scope>NUCLEOTIDE SEQUENCE [LARGE SCALE GENOMIC DNA]</scope>
    <source>
        <strain evidence="1 2">IFM 68171</strain>
    </source>
</reference>
<evidence type="ECO:0000313" key="2">
    <source>
        <dbReference type="Proteomes" id="UP001628179"/>
    </source>
</evidence>
<proteinExistence type="predicted"/>